<dbReference type="InterPro" id="IPR015391">
    <property type="entry name" value="SurA_N"/>
</dbReference>
<dbReference type="Proteomes" id="UP001205566">
    <property type="component" value="Unassembled WGS sequence"/>
</dbReference>
<dbReference type="SUPFAM" id="SSF54534">
    <property type="entry name" value="FKBP-like"/>
    <property type="match status" value="2"/>
</dbReference>
<dbReference type="RefSeq" id="WP_231758581.1">
    <property type="nucleotide sequence ID" value="NZ_CP088953.1"/>
</dbReference>
<dbReference type="InterPro" id="IPR046357">
    <property type="entry name" value="PPIase_dom_sf"/>
</dbReference>
<dbReference type="EMBL" id="JACASI010000013">
    <property type="protein sequence ID" value="MCQ3828686.1"/>
    <property type="molecule type" value="Genomic_DNA"/>
</dbReference>
<keyword evidence="5 7" id="KW-0143">Chaperone</keyword>
<dbReference type="PROSITE" id="PS50198">
    <property type="entry name" value="PPIC_PPIASE_2"/>
    <property type="match status" value="2"/>
</dbReference>
<sequence length="460" mass="51361" precursor="true">MTIMQMFTSFRRALGRSLLPLAAASAIAIPAWAQVQQLDRVVAVVDDDVVMASELHQRMQTIAQQIAAQNVQAPPTDVLRRQVLEQLIVERLQLQMGARAGVTISEEELDQAIARVQQNMNMSPAQFQQKLEADGISNNAFRQQIRQELIIRRVEQGSVSRRIQITDQDINNFLRSKEGEFWKSPQYLLGHILIPVSSSAPAEEVTEARAKADSVYAKANGGEDFRALAISNSAGQNALQGGDLGWRKTVELPTLFADALEGVGVGDTTKPFRSDAGFHLLKIHEQRGATEQVVEQTKVRHILVKTSAIRDDDAAYNLLTDLRNKIQAGELKFEDAAKDNSEDIGTMLQGGDLGWSNPGQFVPEFTQAMNNTPVGEISMPFRSQFGWHILQVEGRRQQDMTDQYIRNQAANLLRNRRYEEELQNWRQEIRDQAYVEIKLPDAKPPADESTAGDTSEGDSQ</sequence>
<comment type="catalytic activity">
    <reaction evidence="7">
        <text>[protein]-peptidylproline (omega=180) = [protein]-peptidylproline (omega=0)</text>
        <dbReference type="Rhea" id="RHEA:16237"/>
        <dbReference type="Rhea" id="RHEA-COMP:10747"/>
        <dbReference type="Rhea" id="RHEA-COMP:10748"/>
        <dbReference type="ChEBI" id="CHEBI:83833"/>
        <dbReference type="ChEBI" id="CHEBI:83834"/>
        <dbReference type="EC" id="5.2.1.8"/>
    </reaction>
</comment>
<gene>
    <name evidence="7" type="primary">surA</name>
    <name evidence="10" type="ORF">HXX02_04465</name>
</gene>
<comment type="subcellular location">
    <subcellularLocation>
        <location evidence="7">Periplasm</location>
    </subcellularLocation>
    <text evidence="7">Is capable of associating with the outer membrane.</text>
</comment>
<dbReference type="EC" id="5.2.1.8" evidence="7"/>
<dbReference type="PANTHER" id="PTHR47637">
    <property type="entry name" value="CHAPERONE SURA"/>
    <property type="match status" value="1"/>
</dbReference>
<comment type="function">
    <text evidence="7">Chaperone involved in the correct folding and assembly of outer membrane proteins. Recognizes specific patterns of aromatic residues and the orientation of their side chains, which are found more frequently in integral outer membrane proteins. May act in both early periplasmic and late outer membrane-associated steps of protein maturation.</text>
</comment>
<keyword evidence="1 7" id="KW-0732">Signal</keyword>
<feature type="domain" description="PpiC" evidence="9">
    <location>
        <begin position="294"/>
        <end position="394"/>
    </location>
</feature>
<keyword evidence="4 7" id="KW-0697">Rotamase</keyword>
<accession>A0ABT1NXS3</accession>
<feature type="domain" description="PpiC" evidence="9">
    <location>
        <begin position="184"/>
        <end position="285"/>
    </location>
</feature>
<reference evidence="10" key="1">
    <citation type="thesis" date="2020" institute="Technische Universitat Dresden" country="Dresden, Germany">
        <title>The Agarolytic System of Microbulbifer elongatus PORT2, Isolated from Batu Karas, Pangandaran West Java Indonesia.</title>
        <authorList>
            <person name="Anggraeni S.R."/>
        </authorList>
    </citation>
    <scope>NUCLEOTIDE SEQUENCE</scope>
    <source>
        <strain evidence="10">PORT2</strain>
    </source>
</reference>
<proteinExistence type="inferred from homology"/>
<feature type="compositionally biased region" description="Basic and acidic residues" evidence="8">
    <location>
        <begin position="436"/>
        <end position="446"/>
    </location>
</feature>
<evidence type="ECO:0000256" key="2">
    <source>
        <dbReference type="ARBA" id="ARBA00022737"/>
    </source>
</evidence>
<dbReference type="SUPFAM" id="SSF109998">
    <property type="entry name" value="Triger factor/SurA peptide-binding domain-like"/>
    <property type="match status" value="1"/>
</dbReference>
<feature type="region of interest" description="Disordered" evidence="8">
    <location>
        <begin position="436"/>
        <end position="460"/>
    </location>
</feature>
<comment type="domain">
    <text evidence="7">The PPIase activity resides only in the second parvulin domain. The N-terminal region and the C-terminal tail are necessary and sufficient for the chaperone activity of SurA. The PPIase activity is dispensable for SurA to function as a chaperone. The N-terminal region and the C-terminal tail are also required for porin recognition.</text>
</comment>
<dbReference type="PANTHER" id="PTHR47637:SF1">
    <property type="entry name" value="CHAPERONE SURA"/>
    <property type="match status" value="1"/>
</dbReference>
<evidence type="ECO:0000256" key="3">
    <source>
        <dbReference type="ARBA" id="ARBA00022764"/>
    </source>
</evidence>
<evidence type="ECO:0000259" key="9">
    <source>
        <dbReference type="PROSITE" id="PS50198"/>
    </source>
</evidence>
<dbReference type="InterPro" id="IPR050280">
    <property type="entry name" value="OMP_Chaperone_SurA"/>
</dbReference>
<organism evidence="10 11">
    <name type="scientific">Microbulbifer elongatus</name>
    <dbReference type="NCBI Taxonomy" id="86173"/>
    <lineage>
        <taxon>Bacteria</taxon>
        <taxon>Pseudomonadati</taxon>
        <taxon>Pseudomonadota</taxon>
        <taxon>Gammaproteobacteria</taxon>
        <taxon>Cellvibrionales</taxon>
        <taxon>Microbulbiferaceae</taxon>
        <taxon>Microbulbifer</taxon>
    </lineage>
</organism>
<evidence type="ECO:0000313" key="10">
    <source>
        <dbReference type="EMBL" id="MCQ3828686.1"/>
    </source>
</evidence>
<evidence type="ECO:0000256" key="6">
    <source>
        <dbReference type="ARBA" id="ARBA00023235"/>
    </source>
</evidence>
<keyword evidence="2 7" id="KW-0677">Repeat</keyword>
<dbReference type="InterPro" id="IPR027304">
    <property type="entry name" value="Trigger_fact/SurA_dom_sf"/>
</dbReference>
<name>A0ABT1NXS3_9GAMM</name>
<dbReference type="GO" id="GO:0016853">
    <property type="term" value="F:isomerase activity"/>
    <property type="evidence" value="ECO:0007669"/>
    <property type="project" value="UniProtKB-KW"/>
</dbReference>
<dbReference type="Gene3D" id="3.10.50.40">
    <property type="match status" value="2"/>
</dbReference>
<keyword evidence="11" id="KW-1185">Reference proteome</keyword>
<protein>
    <recommendedName>
        <fullName evidence="7">Chaperone SurA</fullName>
    </recommendedName>
    <alternativeName>
        <fullName evidence="7">Peptidyl-prolyl cis-trans isomerase SurA</fullName>
        <shortName evidence="7">PPIase SurA</shortName>
        <ecNumber evidence="7">5.2.1.8</ecNumber>
    </alternativeName>
    <alternativeName>
        <fullName evidence="7">Rotamase SurA</fullName>
    </alternativeName>
</protein>
<dbReference type="InterPro" id="IPR000297">
    <property type="entry name" value="PPIase_PpiC"/>
</dbReference>
<comment type="caution">
    <text evidence="10">The sequence shown here is derived from an EMBL/GenBank/DDBJ whole genome shotgun (WGS) entry which is preliminary data.</text>
</comment>
<dbReference type="Pfam" id="PF00639">
    <property type="entry name" value="Rotamase"/>
    <property type="match status" value="2"/>
</dbReference>
<evidence type="ECO:0000313" key="11">
    <source>
        <dbReference type="Proteomes" id="UP001205566"/>
    </source>
</evidence>
<feature type="chain" id="PRO_5044942046" description="Chaperone SurA" evidence="7">
    <location>
        <begin position="34"/>
        <end position="460"/>
    </location>
</feature>
<evidence type="ECO:0000256" key="4">
    <source>
        <dbReference type="ARBA" id="ARBA00023110"/>
    </source>
</evidence>
<dbReference type="InterPro" id="IPR023034">
    <property type="entry name" value="PPIase_SurA"/>
</dbReference>
<evidence type="ECO:0000256" key="7">
    <source>
        <dbReference type="HAMAP-Rule" id="MF_01183"/>
    </source>
</evidence>
<keyword evidence="6 7" id="KW-0413">Isomerase</keyword>
<dbReference type="PROSITE" id="PS01096">
    <property type="entry name" value="PPIC_PPIASE_1"/>
    <property type="match status" value="1"/>
</dbReference>
<feature type="signal peptide" evidence="7">
    <location>
        <begin position="1"/>
        <end position="33"/>
    </location>
</feature>
<evidence type="ECO:0000256" key="8">
    <source>
        <dbReference type="SAM" id="MobiDB-lite"/>
    </source>
</evidence>
<evidence type="ECO:0000256" key="5">
    <source>
        <dbReference type="ARBA" id="ARBA00023186"/>
    </source>
</evidence>
<dbReference type="Pfam" id="PF09312">
    <property type="entry name" value="SurA_N"/>
    <property type="match status" value="1"/>
</dbReference>
<keyword evidence="3 7" id="KW-0574">Periplasm</keyword>
<dbReference type="HAMAP" id="MF_01183">
    <property type="entry name" value="Chaperone_SurA"/>
    <property type="match status" value="1"/>
</dbReference>
<dbReference type="Gene3D" id="1.10.4030.10">
    <property type="entry name" value="Porin chaperone SurA, peptide-binding domain"/>
    <property type="match status" value="1"/>
</dbReference>
<dbReference type="InterPro" id="IPR023058">
    <property type="entry name" value="PPIase_PpiC_CS"/>
</dbReference>
<evidence type="ECO:0000256" key="1">
    <source>
        <dbReference type="ARBA" id="ARBA00022729"/>
    </source>
</evidence>